<dbReference type="InterPro" id="IPR051209">
    <property type="entry name" value="FAD-bind_Monooxygenase_sf"/>
</dbReference>
<dbReference type="AlphaFoldDB" id="A0A2G5I7D1"/>
<dbReference type="PANTHER" id="PTHR42877">
    <property type="entry name" value="L-ORNITHINE N(5)-MONOOXYGENASE-RELATED"/>
    <property type="match status" value="1"/>
</dbReference>
<dbReference type="Pfam" id="PF00743">
    <property type="entry name" value="FMO-like"/>
    <property type="match status" value="1"/>
</dbReference>
<dbReference type="OrthoDB" id="74360at2759"/>
<evidence type="ECO:0000256" key="1">
    <source>
        <dbReference type="ARBA" id="ARBA00010139"/>
    </source>
</evidence>
<dbReference type="Gene3D" id="3.50.50.60">
    <property type="entry name" value="FAD/NAD(P)-binding domain"/>
    <property type="match status" value="2"/>
</dbReference>
<dbReference type="EMBL" id="LKMD01000100">
    <property type="protein sequence ID" value="PIB00685.1"/>
    <property type="molecule type" value="Genomic_DNA"/>
</dbReference>
<dbReference type="InterPro" id="IPR020946">
    <property type="entry name" value="Flavin_mOase-like"/>
</dbReference>
<reference evidence="7 9" key="2">
    <citation type="submission" date="2023-09" db="EMBL/GenBank/DDBJ databases">
        <title>Complete-Gapless Cercospora beticola genome.</title>
        <authorList>
            <person name="Wyatt N.A."/>
            <person name="Spanner R.E."/>
            <person name="Bolton M.D."/>
        </authorList>
    </citation>
    <scope>NUCLEOTIDE SEQUENCE [LARGE SCALE GENOMIC DNA]</scope>
    <source>
        <strain evidence="7">Cb09-40</strain>
    </source>
</reference>
<organism evidence="6 8">
    <name type="scientific">Cercospora beticola</name>
    <name type="common">Sugarbeet leaf spot fungus</name>
    <dbReference type="NCBI Taxonomy" id="122368"/>
    <lineage>
        <taxon>Eukaryota</taxon>
        <taxon>Fungi</taxon>
        <taxon>Dikarya</taxon>
        <taxon>Ascomycota</taxon>
        <taxon>Pezizomycotina</taxon>
        <taxon>Dothideomycetes</taxon>
        <taxon>Dothideomycetidae</taxon>
        <taxon>Mycosphaerellales</taxon>
        <taxon>Mycosphaerellaceae</taxon>
        <taxon>Cercospora</taxon>
    </lineage>
</organism>
<name>A0A2G5I7D1_CERBT</name>
<keyword evidence="4" id="KW-0560">Oxidoreductase</keyword>
<sequence length="578" mass="65722">MSQNKKPVRIYESPMGTKRPLKVIFVGMGASGINFARQLSRRTTNIELVIYEKNDHVGGTWFENRYEGCACDIPSVCYQFTWHRKPDWSRYYSGSDEICQYLTDVADEHGLMKYVKMNHEVTKAEWIQSSGKWKFTIKGPEGVLEDHADFYINGGGVLNRWRWPEIKGLHDFKGKLMHTARWDRSCDLTGKRVLNIGIGSSGVQVIPNILERVEKLHVVARSPVWITNGFAQTWAAKDGGNFSYSEEAKERFRQDPTYYQKYCKAIESELNVRFKLIMNGSPEAKAAKEFSVNEMSRKLKGRADLIEQLMPKDFNIGCRRPTPGNGFLEALTEEKTQVHFGEIAEITPNGFVNGDGKAYEDIDVVICATGFDTSFKPPFEVTFDGKDFAEQLTGDMVGYLGLGYPDIPNYFVFIGAYGPLGHGSVLPMVEHYTDYVIQVLEKVQTENIKRLHVKRSAAEDFTRYADEFLTRTAWTGPCSSWFRNGKTSNKPVLWPGSRIHYLSVLQQPRYEHFEFEYLDGYNSFSFLGNGFATRELDGRDLTWYMGLLNGRTDQQPPPFHMDVEDGGGRTSNGEASAS</sequence>
<dbReference type="GO" id="GO:0050661">
    <property type="term" value="F:NADP binding"/>
    <property type="evidence" value="ECO:0007669"/>
    <property type="project" value="InterPro"/>
</dbReference>
<evidence type="ECO:0000313" key="8">
    <source>
        <dbReference type="Proteomes" id="UP000230605"/>
    </source>
</evidence>
<reference evidence="6 8" key="1">
    <citation type="submission" date="2015-10" db="EMBL/GenBank/DDBJ databases">
        <title>The cercosporin biosynthetic gene cluster was horizontally transferred to several fungal lineages and shown to be expanded in Cercospora beticola based on microsynteny with recipient genomes.</title>
        <authorList>
            <person name="De Jonge R."/>
            <person name="Ebert M.K."/>
            <person name="Suttle J.C."/>
            <person name="Jurick Ii W.M."/>
            <person name="Secor G.A."/>
            <person name="Thomma B.P."/>
            <person name="Van De Peer Y."/>
            <person name="Bolton M.D."/>
        </authorList>
    </citation>
    <scope>NUCLEOTIDE SEQUENCE [LARGE SCALE GENOMIC DNA]</scope>
    <source>
        <strain evidence="6 8">09-40</strain>
    </source>
</reference>
<keyword evidence="2" id="KW-0285">Flavoprotein</keyword>
<comment type="similarity">
    <text evidence="1">Belongs to the FAD-binding monooxygenase family.</text>
</comment>
<proteinExistence type="inferred from homology"/>
<dbReference type="PANTHER" id="PTHR42877:SF7">
    <property type="entry name" value="FLAVIN-BINDING MONOOXYGENASE-RELATED"/>
    <property type="match status" value="1"/>
</dbReference>
<dbReference type="SUPFAM" id="SSF51905">
    <property type="entry name" value="FAD/NAD(P)-binding domain"/>
    <property type="match status" value="2"/>
</dbReference>
<evidence type="ECO:0000256" key="4">
    <source>
        <dbReference type="ARBA" id="ARBA00023002"/>
    </source>
</evidence>
<dbReference type="GO" id="GO:0004499">
    <property type="term" value="F:N,N-dimethylaniline monooxygenase activity"/>
    <property type="evidence" value="ECO:0007669"/>
    <property type="project" value="InterPro"/>
</dbReference>
<dbReference type="Proteomes" id="UP000230605">
    <property type="component" value="Chromosome 1"/>
</dbReference>
<dbReference type="GO" id="GO:0050660">
    <property type="term" value="F:flavin adenine dinucleotide binding"/>
    <property type="evidence" value="ECO:0007669"/>
    <property type="project" value="InterPro"/>
</dbReference>
<dbReference type="EMBL" id="CP134184">
    <property type="protein sequence ID" value="WPA96614.1"/>
    <property type="molecule type" value="Genomic_DNA"/>
</dbReference>
<evidence type="ECO:0000313" key="9">
    <source>
        <dbReference type="Proteomes" id="UP001302367"/>
    </source>
</evidence>
<dbReference type="Proteomes" id="UP001302367">
    <property type="component" value="Chromosome 1"/>
</dbReference>
<feature type="region of interest" description="Disordered" evidence="5">
    <location>
        <begin position="554"/>
        <end position="578"/>
    </location>
</feature>
<gene>
    <name evidence="6" type="ORF">CB0940_01184</name>
    <name evidence="7" type="ORF">RHO25_001221</name>
</gene>
<keyword evidence="9" id="KW-1185">Reference proteome</keyword>
<evidence type="ECO:0000313" key="7">
    <source>
        <dbReference type="EMBL" id="WPA96614.1"/>
    </source>
</evidence>
<keyword evidence="6" id="KW-0503">Monooxygenase</keyword>
<dbReference type="InterPro" id="IPR036188">
    <property type="entry name" value="FAD/NAD-bd_sf"/>
</dbReference>
<evidence type="ECO:0000256" key="2">
    <source>
        <dbReference type="ARBA" id="ARBA00022630"/>
    </source>
</evidence>
<evidence type="ECO:0000256" key="3">
    <source>
        <dbReference type="ARBA" id="ARBA00022827"/>
    </source>
</evidence>
<accession>A0A2G5I7D1</accession>
<protein>
    <submittedName>
        <fullName evidence="6">Putative sterigmatocystin biosynthesis monooxygenase stcW</fullName>
    </submittedName>
</protein>
<keyword evidence="3" id="KW-0274">FAD</keyword>
<evidence type="ECO:0000256" key="5">
    <source>
        <dbReference type="SAM" id="MobiDB-lite"/>
    </source>
</evidence>
<evidence type="ECO:0000313" key="6">
    <source>
        <dbReference type="EMBL" id="PIB00685.1"/>
    </source>
</evidence>